<evidence type="ECO:0000256" key="2">
    <source>
        <dbReference type="SAM" id="Phobius"/>
    </source>
</evidence>
<organism evidence="3 4">
    <name type="scientific">Anabaenopsis circularis NIES-21</name>
    <dbReference type="NCBI Taxonomy" id="1085406"/>
    <lineage>
        <taxon>Bacteria</taxon>
        <taxon>Bacillati</taxon>
        <taxon>Cyanobacteriota</taxon>
        <taxon>Cyanophyceae</taxon>
        <taxon>Nostocales</taxon>
        <taxon>Nodulariaceae</taxon>
        <taxon>Anabaenopsis</taxon>
    </lineage>
</organism>
<dbReference type="OrthoDB" id="9930918at2"/>
<gene>
    <name evidence="3" type="ORF">NIES21_41330</name>
</gene>
<feature type="transmembrane region" description="Helical" evidence="2">
    <location>
        <begin position="14"/>
        <end position="32"/>
    </location>
</feature>
<accession>A0A1Z4GLD5</accession>
<feature type="compositionally biased region" description="Low complexity" evidence="1">
    <location>
        <begin position="142"/>
        <end position="168"/>
    </location>
</feature>
<feature type="transmembrane region" description="Helical" evidence="2">
    <location>
        <begin position="38"/>
        <end position="56"/>
    </location>
</feature>
<name>A0A1Z4GLD5_9CYAN</name>
<feature type="compositionally biased region" description="Basic and acidic residues" evidence="1">
    <location>
        <begin position="125"/>
        <end position="138"/>
    </location>
</feature>
<feature type="region of interest" description="Disordered" evidence="1">
    <location>
        <begin position="125"/>
        <end position="191"/>
    </location>
</feature>
<proteinExistence type="predicted"/>
<dbReference type="AlphaFoldDB" id="A0A1Z4GLD5"/>
<dbReference type="Proteomes" id="UP000218287">
    <property type="component" value="Chromosome"/>
</dbReference>
<evidence type="ECO:0000313" key="4">
    <source>
        <dbReference type="Proteomes" id="UP000218287"/>
    </source>
</evidence>
<protein>
    <submittedName>
        <fullName evidence="3">Uncharacterized protein</fullName>
    </submittedName>
</protein>
<reference evidence="3 4" key="1">
    <citation type="submission" date="2017-06" db="EMBL/GenBank/DDBJ databases">
        <title>Genome sequencing of cyanobaciteial culture collection at National Institute for Environmental Studies (NIES).</title>
        <authorList>
            <person name="Hirose Y."/>
            <person name="Shimura Y."/>
            <person name="Fujisawa T."/>
            <person name="Nakamura Y."/>
            <person name="Kawachi M."/>
        </authorList>
    </citation>
    <scope>NUCLEOTIDE SEQUENCE [LARGE SCALE GENOMIC DNA]</scope>
    <source>
        <strain evidence="3 4">NIES-21</strain>
    </source>
</reference>
<sequence>MSSLRQHFQRIKEIVDWSWTLALLCLIGYLTLGQLAQLYWAMLFLGGVAGSFGLFYEFSCEKLAELDSLDTYELQKANASAAAAQVILRKFANRNPTITNYSSDFVRAKEQVNNTIQTSYTKFHEKAYQKRRSTEPKPPKPTQQIQPPIRYSPPQSSTSSNPTSPRTPQLSRASKAKLTAKEYRSISNQDDYEFVQGYIKRNGTPVNGYYRRKRRR</sequence>
<evidence type="ECO:0000313" key="3">
    <source>
        <dbReference type="EMBL" id="BAY18289.1"/>
    </source>
</evidence>
<dbReference type="EMBL" id="AP018174">
    <property type="protein sequence ID" value="BAY18289.1"/>
    <property type="molecule type" value="Genomic_DNA"/>
</dbReference>
<keyword evidence="2" id="KW-1133">Transmembrane helix</keyword>
<keyword evidence="2" id="KW-0812">Transmembrane</keyword>
<keyword evidence="2" id="KW-0472">Membrane</keyword>
<keyword evidence="4" id="KW-1185">Reference proteome</keyword>
<evidence type="ECO:0000256" key="1">
    <source>
        <dbReference type="SAM" id="MobiDB-lite"/>
    </source>
</evidence>